<feature type="region of interest" description="Disordered" evidence="1">
    <location>
        <begin position="311"/>
        <end position="383"/>
    </location>
</feature>
<feature type="compositionally biased region" description="Polar residues" evidence="1">
    <location>
        <begin position="133"/>
        <end position="145"/>
    </location>
</feature>
<evidence type="ECO:0000313" key="2">
    <source>
        <dbReference type="EMBL" id="KAF8724371.1"/>
    </source>
</evidence>
<feature type="region of interest" description="Disordered" evidence="1">
    <location>
        <begin position="124"/>
        <end position="145"/>
    </location>
</feature>
<comment type="caution">
    <text evidence="2">The sequence shown here is derived from an EMBL/GenBank/DDBJ whole genome shotgun (WGS) entry which is preliminary data.</text>
</comment>
<reference evidence="2" key="1">
    <citation type="submission" date="2020-07" db="EMBL/GenBank/DDBJ databases">
        <title>Genome sequence and genetic diversity analysis of an under-domesticated orphan crop, white fonio (Digitaria exilis).</title>
        <authorList>
            <person name="Bennetzen J.L."/>
            <person name="Chen S."/>
            <person name="Ma X."/>
            <person name="Wang X."/>
            <person name="Yssel A.E.J."/>
            <person name="Chaluvadi S.R."/>
            <person name="Johnson M."/>
            <person name="Gangashetty P."/>
            <person name="Hamidou F."/>
            <person name="Sanogo M.D."/>
            <person name="Zwaenepoel A."/>
            <person name="Wallace J."/>
            <person name="Van De Peer Y."/>
            <person name="Van Deynze A."/>
        </authorList>
    </citation>
    <scope>NUCLEOTIDE SEQUENCE</scope>
    <source>
        <tissue evidence="2">Leaves</tissue>
    </source>
</reference>
<feature type="region of interest" description="Disordered" evidence="1">
    <location>
        <begin position="1"/>
        <end position="39"/>
    </location>
</feature>
<dbReference type="Proteomes" id="UP000636709">
    <property type="component" value="Unassembled WGS sequence"/>
</dbReference>
<dbReference type="AlphaFoldDB" id="A0A835F0B0"/>
<organism evidence="2 3">
    <name type="scientific">Digitaria exilis</name>
    <dbReference type="NCBI Taxonomy" id="1010633"/>
    <lineage>
        <taxon>Eukaryota</taxon>
        <taxon>Viridiplantae</taxon>
        <taxon>Streptophyta</taxon>
        <taxon>Embryophyta</taxon>
        <taxon>Tracheophyta</taxon>
        <taxon>Spermatophyta</taxon>
        <taxon>Magnoliopsida</taxon>
        <taxon>Liliopsida</taxon>
        <taxon>Poales</taxon>
        <taxon>Poaceae</taxon>
        <taxon>PACMAD clade</taxon>
        <taxon>Panicoideae</taxon>
        <taxon>Panicodae</taxon>
        <taxon>Paniceae</taxon>
        <taxon>Anthephorinae</taxon>
        <taxon>Digitaria</taxon>
    </lineage>
</organism>
<feature type="compositionally biased region" description="Polar residues" evidence="1">
    <location>
        <begin position="222"/>
        <end position="235"/>
    </location>
</feature>
<protein>
    <submittedName>
        <fullName evidence="2">Uncharacterized protein</fullName>
    </submittedName>
</protein>
<sequence length="383" mass="42210">MTVVQSLQWTVMPKKPKKQTTCNDGNNGKGRSEANKRDRIVRTPKLHSKVKKENRAAEAGVRNRTKDTNQIEWRLAYCINPDVNHHVNNDIQPSRMPDDGGNGAPIETQMMVVESQLWTVMPKKPKKLKKTKSSNGQSNGASATGCTRTACNDGDDGKGKLEANKRERVVWTPKLHNKFYRLQQLVLTGIRVKKKNREAEAGARNRTPSRMADDGGNGAPIETQTMVVESLQWTMTPKKPKKRKKSKSSDRQSNSTNGDSSLQLGHVVQPLQKPSNGHSSNNHAVEGSTTAAAVAAAIDPVARRELIMEEQPASSTMMQQHAAAAASHHSRRRRSGAGEQRAEPPSSGATPATISSSERARRYETCKWAPKLKRGNAKPQNHM</sequence>
<feature type="compositionally biased region" description="Polar residues" evidence="1">
    <location>
        <begin position="347"/>
        <end position="357"/>
    </location>
</feature>
<feature type="compositionally biased region" description="Polar residues" evidence="1">
    <location>
        <begin position="251"/>
        <end position="263"/>
    </location>
</feature>
<name>A0A835F0B0_9POAL</name>
<keyword evidence="3" id="KW-1185">Reference proteome</keyword>
<accession>A0A835F0B0</accession>
<evidence type="ECO:0000313" key="3">
    <source>
        <dbReference type="Proteomes" id="UP000636709"/>
    </source>
</evidence>
<evidence type="ECO:0000256" key="1">
    <source>
        <dbReference type="SAM" id="MobiDB-lite"/>
    </source>
</evidence>
<dbReference type="EMBL" id="JACEFO010001663">
    <property type="protein sequence ID" value="KAF8724371.1"/>
    <property type="molecule type" value="Genomic_DNA"/>
</dbReference>
<feature type="region of interest" description="Disordered" evidence="1">
    <location>
        <begin position="196"/>
        <end position="264"/>
    </location>
</feature>
<gene>
    <name evidence="2" type="ORF">HU200_021403</name>
</gene>
<feature type="compositionally biased region" description="Basic and acidic residues" evidence="1">
    <location>
        <begin position="30"/>
        <end position="39"/>
    </location>
</feature>
<proteinExistence type="predicted"/>